<evidence type="ECO:0000256" key="1">
    <source>
        <dbReference type="SAM" id="MobiDB-lite"/>
    </source>
</evidence>
<organism evidence="3 4">
    <name type="scientific">Deinococcus hohokamensis</name>
    <dbReference type="NCBI Taxonomy" id="309883"/>
    <lineage>
        <taxon>Bacteria</taxon>
        <taxon>Thermotogati</taxon>
        <taxon>Deinococcota</taxon>
        <taxon>Deinococci</taxon>
        <taxon>Deinococcales</taxon>
        <taxon>Deinococcaceae</taxon>
        <taxon>Deinococcus</taxon>
    </lineage>
</organism>
<comment type="caution">
    <text evidence="3">The sequence shown here is derived from an EMBL/GenBank/DDBJ whole genome shotgun (WGS) entry which is preliminary data.</text>
</comment>
<feature type="region of interest" description="Disordered" evidence="1">
    <location>
        <begin position="340"/>
        <end position="378"/>
    </location>
</feature>
<evidence type="ECO:0000313" key="4">
    <source>
        <dbReference type="Proteomes" id="UP001595952"/>
    </source>
</evidence>
<dbReference type="Pfam" id="PF13699">
    <property type="entry name" value="eCIS_core"/>
    <property type="match status" value="1"/>
</dbReference>
<protein>
    <submittedName>
        <fullName evidence="3">DUF4157 domain-containing protein</fullName>
    </submittedName>
</protein>
<dbReference type="EMBL" id="JBHSEI010000015">
    <property type="protein sequence ID" value="MFC4640194.1"/>
    <property type="molecule type" value="Genomic_DNA"/>
</dbReference>
<accession>A0ABV9IDF9</accession>
<sequence length="684" mass="74994">MTTLLQRSGVPLQRRQLQSEMSRFIARPVSAQRQVIGPVLGASACIQQEEARSSGLRAPLQRQVAELNAALPSGALKAALQRQTTASLPVPVRPQTAGEWVTVMRHRAEQVEGQRLTTKQAVEFTALQRQVATVLAHSACQESPAAFAGHAVTLQRHPLSASVARTALGLLPPLQRVGLQRAVDEAVHQDSVQRAQDTQALALDRIQRQLAELNTEAAQPVLQRIQARRGNGNPLPAAIQRHLEQGLNHDLGRVRIHDDAEADKLAKAVNAVAFTTGTDIFFRSGRFNPNTQTGLELLAHEVTHTVQQSQGRVGQGIDPDAALEHEARRMGAKLSRGLLSVSAHTRPRPATASLPRSASLQRLQAPASGKPSPASDPLLTQLNDALGLSLKETKDVYPILKKDAKKRMRFFGQFYPGLPAASPLGKLLGSSKDPVLRAYIESYRLKAAKQTWNVFPAAVKKLFESMAFDERSNAINFFGGNASVLNHRYGGQALVQGTPTQVEVRKEVRFQKIGQFPKDLSYTKAKNAFLAKSMAIWSNKHKLSIVDLKNKKDNQTLPIKVQFVENQRSSEVVNIYGAALGRSNANGSTLKIYLHNEDGSRETQFALVAAHEVGHFMFGAMDEYKDVIDPKTKKVIGSKSTTNDNSIMAVFYNFPAAAQSHSRHYAELLVNFQKMYPGKKVTVQ</sequence>
<reference evidence="4" key="1">
    <citation type="journal article" date="2019" name="Int. J. Syst. Evol. Microbiol.">
        <title>The Global Catalogue of Microorganisms (GCM) 10K type strain sequencing project: providing services to taxonomists for standard genome sequencing and annotation.</title>
        <authorList>
            <consortium name="The Broad Institute Genomics Platform"/>
            <consortium name="The Broad Institute Genome Sequencing Center for Infectious Disease"/>
            <person name="Wu L."/>
            <person name="Ma J."/>
        </authorList>
    </citation>
    <scope>NUCLEOTIDE SEQUENCE [LARGE SCALE GENOMIC DNA]</scope>
    <source>
        <strain evidence="4">CCUG 55995</strain>
    </source>
</reference>
<dbReference type="SUPFAM" id="SSF55486">
    <property type="entry name" value="Metalloproteases ('zincins'), catalytic domain"/>
    <property type="match status" value="1"/>
</dbReference>
<dbReference type="RefSeq" id="WP_380063179.1">
    <property type="nucleotide sequence ID" value="NZ_JBHSEI010000015.1"/>
</dbReference>
<name>A0ABV9IDF9_9DEIO</name>
<feature type="domain" description="eCIS core" evidence="2">
    <location>
        <begin position="234"/>
        <end position="311"/>
    </location>
</feature>
<dbReference type="Proteomes" id="UP001595952">
    <property type="component" value="Unassembled WGS sequence"/>
</dbReference>
<proteinExistence type="predicted"/>
<gene>
    <name evidence="3" type="ORF">ACFO0D_17840</name>
</gene>
<keyword evidence="4" id="KW-1185">Reference proteome</keyword>
<dbReference type="InterPro" id="IPR025295">
    <property type="entry name" value="eCIS_core_dom"/>
</dbReference>
<evidence type="ECO:0000259" key="2">
    <source>
        <dbReference type="Pfam" id="PF13699"/>
    </source>
</evidence>
<evidence type="ECO:0000313" key="3">
    <source>
        <dbReference type="EMBL" id="MFC4640194.1"/>
    </source>
</evidence>